<gene>
    <name evidence="1" type="ORF">BXO512_16225</name>
</gene>
<dbReference type="EMBL" id="JXEA01000228">
    <property type="protein sequence ID" value="OLG88253.1"/>
    <property type="molecule type" value="Genomic_DNA"/>
</dbReference>
<evidence type="ECO:0000313" key="1">
    <source>
        <dbReference type="EMBL" id="OLG88253.1"/>
    </source>
</evidence>
<comment type="caution">
    <text evidence="1">The sequence shown here is derived from an EMBL/GenBank/DDBJ whole genome shotgun (WGS) entry which is preliminary data.</text>
</comment>
<dbReference type="AlphaFoldDB" id="A0A854CHS4"/>
<reference evidence="1" key="1">
    <citation type="submission" date="2015-01" db="EMBL/GenBank/DDBJ databases">
        <title>Population genomics of rice bacterial leaf blight strains from India.</title>
        <authorList>
            <person name="Midha S."/>
            <person name="Anil M.G."/>
            <person name="Mishra D."/>
            <person name="Brahma K."/>
            <person name="Laha G.S."/>
            <person name="Sundaram R.M."/>
            <person name="Sonti R.V."/>
            <person name="Patil P.B."/>
        </authorList>
    </citation>
    <scope>NUCLEOTIDE SEQUENCE</scope>
    <source>
        <strain evidence="1">BXO512</strain>
    </source>
</reference>
<sequence>MHHRIGAGDPQLGRHGDGLRILHYTIGRCIPAQQHTDRNRGGDQRIAAIAFHARRIVRQPLRLDVTIDEKVAAQRMQ</sequence>
<accession>A0A854CHS4</accession>
<organism evidence="1">
    <name type="scientific">Xanthomonas oryzae pv. oryzae</name>
    <dbReference type="NCBI Taxonomy" id="64187"/>
    <lineage>
        <taxon>Bacteria</taxon>
        <taxon>Pseudomonadati</taxon>
        <taxon>Pseudomonadota</taxon>
        <taxon>Gammaproteobacteria</taxon>
        <taxon>Lysobacterales</taxon>
        <taxon>Lysobacteraceae</taxon>
        <taxon>Xanthomonas</taxon>
    </lineage>
</organism>
<name>A0A854CHS4_XANOO</name>
<proteinExistence type="predicted"/>
<protein>
    <submittedName>
        <fullName evidence="1">Uncharacterized protein</fullName>
    </submittedName>
</protein>